<evidence type="ECO:0000313" key="1">
    <source>
        <dbReference type="EMBL" id="GAI48812.1"/>
    </source>
</evidence>
<accession>X1NXM2</accession>
<proteinExistence type="predicted"/>
<dbReference type="EMBL" id="BARV01034611">
    <property type="protein sequence ID" value="GAI48812.1"/>
    <property type="molecule type" value="Genomic_DNA"/>
</dbReference>
<dbReference type="AlphaFoldDB" id="X1NXM2"/>
<sequence>MIKTELFINSIKKFKETEKRGSFYDMACKLLENNYEIEGYTLILATWNFARFRYFVKYFDINGFKETIYRLNPFFEKFIGMEFRNIDFDNYKNDISIIFKTLSSIPGIEFTGASKIMYLKNRKVFLMWDSYIKGEKSPKKYYYELDIVKKGFWEVKKYNNNWKSYLQFLKDMKSLYKNIVYQEKERTFAKAIDEFNYLNITIPFQKKL</sequence>
<comment type="caution">
    <text evidence="1">The sequence shown here is derived from an EMBL/GenBank/DDBJ whole genome shotgun (WGS) entry which is preliminary data.</text>
</comment>
<reference evidence="1" key="1">
    <citation type="journal article" date="2014" name="Front. Microbiol.">
        <title>High frequency of phylogenetically diverse reductive dehalogenase-homologous genes in deep subseafloor sedimentary metagenomes.</title>
        <authorList>
            <person name="Kawai M."/>
            <person name="Futagami T."/>
            <person name="Toyoda A."/>
            <person name="Takaki Y."/>
            <person name="Nishi S."/>
            <person name="Hori S."/>
            <person name="Arai W."/>
            <person name="Tsubouchi T."/>
            <person name="Morono Y."/>
            <person name="Uchiyama I."/>
            <person name="Ito T."/>
            <person name="Fujiyama A."/>
            <person name="Inagaki F."/>
            <person name="Takami H."/>
        </authorList>
    </citation>
    <scope>NUCLEOTIDE SEQUENCE</scope>
    <source>
        <strain evidence="1">Expedition CK06-06</strain>
    </source>
</reference>
<protein>
    <submittedName>
        <fullName evidence="1">Uncharacterized protein</fullName>
    </submittedName>
</protein>
<organism evidence="1">
    <name type="scientific">marine sediment metagenome</name>
    <dbReference type="NCBI Taxonomy" id="412755"/>
    <lineage>
        <taxon>unclassified sequences</taxon>
        <taxon>metagenomes</taxon>
        <taxon>ecological metagenomes</taxon>
    </lineage>
</organism>
<gene>
    <name evidence="1" type="ORF">S06H3_54161</name>
</gene>
<feature type="non-terminal residue" evidence="1">
    <location>
        <position position="208"/>
    </location>
</feature>
<name>X1NXM2_9ZZZZ</name>